<comment type="caution">
    <text evidence="1">The sequence shown here is derived from an EMBL/GenBank/DDBJ whole genome shotgun (WGS) entry which is preliminary data.</text>
</comment>
<name>A0ABP9BSH6_9SPHI</name>
<evidence type="ECO:0000313" key="1">
    <source>
        <dbReference type="EMBL" id="GAA4799877.1"/>
    </source>
</evidence>
<evidence type="ECO:0000313" key="2">
    <source>
        <dbReference type="Proteomes" id="UP001501411"/>
    </source>
</evidence>
<dbReference type="Proteomes" id="UP001501411">
    <property type="component" value="Unassembled WGS sequence"/>
</dbReference>
<proteinExistence type="predicted"/>
<organism evidence="1 2">
    <name type="scientific">Olivibacter ginsenosidimutans</name>
    <dbReference type="NCBI Taxonomy" id="1176537"/>
    <lineage>
        <taxon>Bacteria</taxon>
        <taxon>Pseudomonadati</taxon>
        <taxon>Bacteroidota</taxon>
        <taxon>Sphingobacteriia</taxon>
        <taxon>Sphingobacteriales</taxon>
        <taxon>Sphingobacteriaceae</taxon>
        <taxon>Olivibacter</taxon>
    </lineage>
</organism>
<accession>A0ABP9BSH6</accession>
<protein>
    <submittedName>
        <fullName evidence="1">Uncharacterized protein</fullName>
    </submittedName>
</protein>
<gene>
    <name evidence="1" type="ORF">GCM10023231_30840</name>
</gene>
<reference evidence="2" key="1">
    <citation type="journal article" date="2019" name="Int. J. Syst. Evol. Microbiol.">
        <title>The Global Catalogue of Microorganisms (GCM) 10K type strain sequencing project: providing services to taxonomists for standard genome sequencing and annotation.</title>
        <authorList>
            <consortium name="The Broad Institute Genomics Platform"/>
            <consortium name="The Broad Institute Genome Sequencing Center for Infectious Disease"/>
            <person name="Wu L."/>
            <person name="Ma J."/>
        </authorList>
    </citation>
    <scope>NUCLEOTIDE SEQUENCE [LARGE SCALE GENOMIC DNA]</scope>
    <source>
        <strain evidence="2">JCM 18200</strain>
    </source>
</reference>
<dbReference type="EMBL" id="BAABIQ010000040">
    <property type="protein sequence ID" value="GAA4799877.1"/>
    <property type="molecule type" value="Genomic_DNA"/>
</dbReference>
<keyword evidence="2" id="KW-1185">Reference proteome</keyword>
<dbReference type="RefSeq" id="WP_345232833.1">
    <property type="nucleotide sequence ID" value="NZ_BAABIQ010000040.1"/>
</dbReference>
<sequence>MVETFTSQISENSANKANLYEELSLNAEEKLFYALLQQPLDNLIREPSRQSIQTILAFSKQYKGL</sequence>